<dbReference type="AlphaFoldDB" id="A0A9D4EQ58"/>
<dbReference type="Pfam" id="PF23162">
    <property type="entry name" value="AEP_C962R"/>
    <property type="match status" value="1"/>
</dbReference>
<dbReference type="InterPro" id="IPR056443">
    <property type="entry name" value="AEP_C962R"/>
</dbReference>
<reference evidence="2" key="2">
    <citation type="submission" date="2020-11" db="EMBL/GenBank/DDBJ databases">
        <authorList>
            <person name="McCartney M.A."/>
            <person name="Auch B."/>
            <person name="Kono T."/>
            <person name="Mallez S."/>
            <person name="Becker A."/>
            <person name="Gohl D.M."/>
            <person name="Silverstein K.A.T."/>
            <person name="Koren S."/>
            <person name="Bechman K.B."/>
            <person name="Herman A."/>
            <person name="Abrahante J.E."/>
            <person name="Garbe J."/>
        </authorList>
    </citation>
    <scope>NUCLEOTIDE SEQUENCE</scope>
    <source>
        <strain evidence="2">Duluth1</strain>
        <tissue evidence="2">Whole animal</tissue>
    </source>
</reference>
<comment type="caution">
    <text evidence="2">The sequence shown here is derived from an EMBL/GenBank/DDBJ whole genome shotgun (WGS) entry which is preliminary data.</text>
</comment>
<feature type="domain" description="C962R-like N-terminal AEP" evidence="1">
    <location>
        <begin position="23"/>
        <end position="199"/>
    </location>
</feature>
<evidence type="ECO:0000259" key="1">
    <source>
        <dbReference type="Pfam" id="PF23162"/>
    </source>
</evidence>
<organism evidence="2 3">
    <name type="scientific">Dreissena polymorpha</name>
    <name type="common">Zebra mussel</name>
    <name type="synonym">Mytilus polymorpha</name>
    <dbReference type="NCBI Taxonomy" id="45954"/>
    <lineage>
        <taxon>Eukaryota</taxon>
        <taxon>Metazoa</taxon>
        <taxon>Spiralia</taxon>
        <taxon>Lophotrochozoa</taxon>
        <taxon>Mollusca</taxon>
        <taxon>Bivalvia</taxon>
        <taxon>Autobranchia</taxon>
        <taxon>Heteroconchia</taxon>
        <taxon>Euheterodonta</taxon>
        <taxon>Imparidentia</taxon>
        <taxon>Neoheterodontei</taxon>
        <taxon>Myida</taxon>
        <taxon>Dreissenoidea</taxon>
        <taxon>Dreissenidae</taxon>
        <taxon>Dreissena</taxon>
    </lineage>
</organism>
<sequence length="200" mass="23270">MSAYDKLHYFLMGNRTKESQHYTHVLVGPPFGKNRLNRDYAKFWKLYTSCVEQGDTLCLAEKQYDQSPLLVDVDLMVKKSLLANTDEFVATRKSDTDARVCKILRAYQQTPKIYTNAQVCEIVRAYQETLKSVVKNLHKESLLCVVMEKPFHEKVIDGEMHIKNGLHFHFPQLFIKRKAQESYVIPIVQQRLQNLFANIG</sequence>
<reference evidence="2" key="1">
    <citation type="journal article" date="2019" name="bioRxiv">
        <title>The Genome of the Zebra Mussel, Dreissena polymorpha: A Resource for Invasive Species Research.</title>
        <authorList>
            <person name="McCartney M.A."/>
            <person name="Auch B."/>
            <person name="Kono T."/>
            <person name="Mallez S."/>
            <person name="Zhang Y."/>
            <person name="Obille A."/>
            <person name="Becker A."/>
            <person name="Abrahante J.E."/>
            <person name="Garbe J."/>
            <person name="Badalamenti J.P."/>
            <person name="Herman A."/>
            <person name="Mangelson H."/>
            <person name="Liachko I."/>
            <person name="Sullivan S."/>
            <person name="Sone E.D."/>
            <person name="Koren S."/>
            <person name="Silverstein K.A.T."/>
            <person name="Beckman K.B."/>
            <person name="Gohl D.M."/>
        </authorList>
    </citation>
    <scope>NUCLEOTIDE SEQUENCE</scope>
    <source>
        <strain evidence="2">Duluth1</strain>
        <tissue evidence="2">Whole animal</tissue>
    </source>
</reference>
<protein>
    <recommendedName>
        <fullName evidence="1">C962R-like N-terminal AEP domain-containing protein</fullName>
    </recommendedName>
</protein>
<dbReference type="EMBL" id="JAIWYP010000008">
    <property type="protein sequence ID" value="KAH3781982.1"/>
    <property type="molecule type" value="Genomic_DNA"/>
</dbReference>
<dbReference type="Proteomes" id="UP000828390">
    <property type="component" value="Unassembled WGS sequence"/>
</dbReference>
<name>A0A9D4EQ58_DREPO</name>
<gene>
    <name evidence="2" type="ORF">DPMN_159893</name>
</gene>
<accession>A0A9D4EQ58</accession>
<evidence type="ECO:0000313" key="2">
    <source>
        <dbReference type="EMBL" id="KAH3781982.1"/>
    </source>
</evidence>
<evidence type="ECO:0000313" key="3">
    <source>
        <dbReference type="Proteomes" id="UP000828390"/>
    </source>
</evidence>
<keyword evidence="3" id="KW-1185">Reference proteome</keyword>
<proteinExistence type="predicted"/>